<dbReference type="CDD" id="cd17321">
    <property type="entry name" value="MFS_MMR_MDR_like"/>
    <property type="match status" value="1"/>
</dbReference>
<dbReference type="Proteomes" id="UP000061569">
    <property type="component" value="Chromosome"/>
</dbReference>
<feature type="transmembrane region" description="Helical" evidence="6">
    <location>
        <begin position="86"/>
        <end position="111"/>
    </location>
</feature>
<dbReference type="Gene3D" id="1.20.1720.10">
    <property type="entry name" value="Multidrug resistance protein D"/>
    <property type="match status" value="1"/>
</dbReference>
<feature type="transmembrane region" description="Helical" evidence="6">
    <location>
        <begin position="207"/>
        <end position="225"/>
    </location>
</feature>
<protein>
    <submittedName>
        <fullName evidence="8">Transporter, major facilitator family</fullName>
    </submittedName>
</protein>
<proteinExistence type="predicted"/>
<dbReference type="PATRIC" id="fig|69.6.peg.1836"/>
<comment type="subcellular location">
    <subcellularLocation>
        <location evidence="1">Membrane</location>
        <topology evidence="1">Multi-pass membrane protein</topology>
    </subcellularLocation>
</comment>
<feature type="transmembrane region" description="Helical" evidence="6">
    <location>
        <begin position="304"/>
        <end position="326"/>
    </location>
</feature>
<feature type="domain" description="Major facilitator superfamily (MFS) profile" evidence="7">
    <location>
        <begin position="19"/>
        <end position="459"/>
    </location>
</feature>
<organism evidence="8 9">
    <name type="scientific">Lysobacter enzymogenes</name>
    <dbReference type="NCBI Taxonomy" id="69"/>
    <lineage>
        <taxon>Bacteria</taxon>
        <taxon>Pseudomonadati</taxon>
        <taxon>Pseudomonadota</taxon>
        <taxon>Gammaproteobacteria</taxon>
        <taxon>Lysobacterales</taxon>
        <taxon>Lysobacteraceae</taxon>
        <taxon>Lysobacter</taxon>
    </lineage>
</organism>
<dbReference type="InterPro" id="IPR011701">
    <property type="entry name" value="MFS"/>
</dbReference>
<feature type="transmembrane region" description="Helical" evidence="6">
    <location>
        <begin position="411"/>
        <end position="433"/>
    </location>
</feature>
<sequence>MNAAAQAAPRTAARLPGLTLLAACFGFMVVQLDVTIVNLALPTLAADLASELPDLQWVMDAYTLMFAALLLSAGALSDRIGARRSFLLGLGGFLLASLGCGLAASAAQLIAARAGQGLFAALMVPSSLALLNHAFAHDPPKRARAMAVWTASGAVAATLGSVAGGALLQSLGWRSIFLVNLPICAIGIALAWRIAETPRRPERHVDIAGQLLAIAALAGLIAAIIELPRLGHGHPLVLGAAATAIVCALAFVAVESRTREPMLPLALFRLPGLSIALLTAIAVAVAYYALLFAMSLYLQQRAGYTPFQAGLAYVPLAASFIAANLLSGRLLARRGFRFALLLGLLLCAAGFAWLSRLAPGDRYAWILPAFVAIPAGMGLAMPATTTLVLASVERSLSATAAAVLNASRQTGAALGVAVCGLLLIGDGGLGIGLRTVCHVSAGVLLAAAVLAWMCIPGASFVRRSSAERPLVV</sequence>
<dbReference type="GO" id="GO:0022857">
    <property type="term" value="F:transmembrane transporter activity"/>
    <property type="evidence" value="ECO:0007669"/>
    <property type="project" value="InterPro"/>
</dbReference>
<dbReference type="STRING" id="69.GLE_1865"/>
<feature type="transmembrane region" description="Helical" evidence="6">
    <location>
        <begin position="20"/>
        <end position="41"/>
    </location>
</feature>
<dbReference type="GO" id="GO:0016020">
    <property type="term" value="C:membrane"/>
    <property type="evidence" value="ECO:0007669"/>
    <property type="project" value="UniProtKB-SubCell"/>
</dbReference>
<dbReference type="PANTHER" id="PTHR42718">
    <property type="entry name" value="MAJOR FACILITATOR SUPERFAMILY MULTIDRUG TRANSPORTER MFSC"/>
    <property type="match status" value="1"/>
</dbReference>
<dbReference type="OrthoDB" id="2412976at2"/>
<dbReference type="AlphaFoldDB" id="A0A0S2DFA7"/>
<evidence type="ECO:0000256" key="4">
    <source>
        <dbReference type="ARBA" id="ARBA00022989"/>
    </source>
</evidence>
<name>A0A0S2DFA7_LYSEN</name>
<evidence type="ECO:0000259" key="7">
    <source>
        <dbReference type="PROSITE" id="PS50850"/>
    </source>
</evidence>
<evidence type="ECO:0000256" key="5">
    <source>
        <dbReference type="ARBA" id="ARBA00023136"/>
    </source>
</evidence>
<dbReference type="EMBL" id="CP013140">
    <property type="protein sequence ID" value="ALN57217.1"/>
    <property type="molecule type" value="Genomic_DNA"/>
</dbReference>
<dbReference type="SUPFAM" id="SSF103473">
    <property type="entry name" value="MFS general substrate transporter"/>
    <property type="match status" value="1"/>
</dbReference>
<keyword evidence="5 6" id="KW-0472">Membrane</keyword>
<keyword evidence="2" id="KW-0813">Transport</keyword>
<feature type="transmembrane region" description="Helical" evidence="6">
    <location>
        <begin position="439"/>
        <end position="461"/>
    </location>
</feature>
<keyword evidence="4 6" id="KW-1133">Transmembrane helix</keyword>
<evidence type="ECO:0000256" key="1">
    <source>
        <dbReference type="ARBA" id="ARBA00004141"/>
    </source>
</evidence>
<accession>A0A0S2DFA7</accession>
<feature type="transmembrane region" description="Helical" evidence="6">
    <location>
        <begin position="61"/>
        <end position="77"/>
    </location>
</feature>
<dbReference type="KEGG" id="lez:GLE_1865"/>
<feature type="transmembrane region" description="Helical" evidence="6">
    <location>
        <begin position="175"/>
        <end position="195"/>
    </location>
</feature>
<dbReference type="InterPro" id="IPR020846">
    <property type="entry name" value="MFS_dom"/>
</dbReference>
<gene>
    <name evidence="8" type="ORF">GLE_1865</name>
</gene>
<feature type="transmembrane region" description="Helical" evidence="6">
    <location>
        <begin position="338"/>
        <end position="358"/>
    </location>
</feature>
<evidence type="ECO:0000313" key="9">
    <source>
        <dbReference type="Proteomes" id="UP000061569"/>
    </source>
</evidence>
<feature type="transmembrane region" description="Helical" evidence="6">
    <location>
        <begin position="237"/>
        <end position="254"/>
    </location>
</feature>
<dbReference type="Pfam" id="PF07690">
    <property type="entry name" value="MFS_1"/>
    <property type="match status" value="1"/>
</dbReference>
<dbReference type="PANTHER" id="PTHR42718:SF9">
    <property type="entry name" value="MAJOR FACILITATOR SUPERFAMILY MULTIDRUG TRANSPORTER MFSC"/>
    <property type="match status" value="1"/>
</dbReference>
<reference evidence="8 9" key="1">
    <citation type="submission" date="2015-11" db="EMBL/GenBank/DDBJ databases">
        <title>Genome sequences of Lysobacter enzymogenes strain C3 and Lysobacter antibioticus ATCC 29479.</title>
        <authorList>
            <person name="Kobayashi D.Y."/>
        </authorList>
    </citation>
    <scope>NUCLEOTIDE SEQUENCE [LARGE SCALE GENOMIC DNA]</scope>
    <source>
        <strain evidence="8 9">C3</strain>
    </source>
</reference>
<feature type="transmembrane region" description="Helical" evidence="6">
    <location>
        <begin position="147"/>
        <end position="169"/>
    </location>
</feature>
<feature type="transmembrane region" description="Helical" evidence="6">
    <location>
        <begin position="117"/>
        <end position="135"/>
    </location>
</feature>
<dbReference type="PROSITE" id="PS50850">
    <property type="entry name" value="MFS"/>
    <property type="match status" value="1"/>
</dbReference>
<feature type="transmembrane region" description="Helical" evidence="6">
    <location>
        <begin position="275"/>
        <end position="298"/>
    </location>
</feature>
<feature type="transmembrane region" description="Helical" evidence="6">
    <location>
        <begin position="364"/>
        <end position="390"/>
    </location>
</feature>
<dbReference type="Gene3D" id="1.20.1250.20">
    <property type="entry name" value="MFS general substrate transporter like domains"/>
    <property type="match status" value="1"/>
</dbReference>
<evidence type="ECO:0000256" key="6">
    <source>
        <dbReference type="SAM" id="Phobius"/>
    </source>
</evidence>
<evidence type="ECO:0000256" key="2">
    <source>
        <dbReference type="ARBA" id="ARBA00022448"/>
    </source>
</evidence>
<evidence type="ECO:0000313" key="8">
    <source>
        <dbReference type="EMBL" id="ALN57217.1"/>
    </source>
</evidence>
<dbReference type="InterPro" id="IPR036259">
    <property type="entry name" value="MFS_trans_sf"/>
</dbReference>
<evidence type="ECO:0000256" key="3">
    <source>
        <dbReference type="ARBA" id="ARBA00022692"/>
    </source>
</evidence>
<keyword evidence="3 6" id="KW-0812">Transmembrane</keyword>